<gene>
    <name evidence="2" type="ORF">CYJ47_09995</name>
</gene>
<dbReference type="RefSeq" id="WP_101677754.1">
    <property type="nucleotide sequence ID" value="NZ_CAMIHY010000129.1"/>
</dbReference>
<name>A0AAF0YUF0_9CORY</name>
<organism evidence="2 3">
    <name type="scientific">Corynebacterium pyruviciproducens</name>
    <dbReference type="NCBI Taxonomy" id="598660"/>
    <lineage>
        <taxon>Bacteria</taxon>
        <taxon>Bacillati</taxon>
        <taxon>Actinomycetota</taxon>
        <taxon>Actinomycetes</taxon>
        <taxon>Mycobacteriales</taxon>
        <taxon>Corynebacteriaceae</taxon>
        <taxon>Corynebacterium</taxon>
    </lineage>
</organism>
<reference evidence="2" key="1">
    <citation type="submission" date="2017-12" db="EMBL/GenBank/DDBJ databases">
        <authorList>
            <person name="Thomas-White K."/>
            <person name="Wolfe A.J."/>
        </authorList>
    </citation>
    <scope>NUCLEOTIDE SEQUENCE</scope>
    <source>
        <strain evidence="2">UMB0763</strain>
    </source>
</reference>
<dbReference type="KEGG" id="cpyr:CYJ47_09995"/>
<feature type="region of interest" description="Disordered" evidence="1">
    <location>
        <begin position="80"/>
        <end position="101"/>
    </location>
</feature>
<proteinExistence type="predicted"/>
<dbReference type="EMBL" id="CP136958">
    <property type="protein sequence ID" value="WOT01591.1"/>
    <property type="molecule type" value="Genomic_DNA"/>
</dbReference>
<evidence type="ECO:0000313" key="2">
    <source>
        <dbReference type="EMBL" id="WOT01591.1"/>
    </source>
</evidence>
<sequence length="101" mass="10989">MRIETGGAHRSLKRLRAELEALIEELHGSAPTVTSDMLGEGFASQAGIIVQQLHAIHEENIRRAEAFLEAVTRADEQVTQFERQDEEHGEVLAGVDGGGEA</sequence>
<evidence type="ECO:0000256" key="1">
    <source>
        <dbReference type="SAM" id="MobiDB-lite"/>
    </source>
</evidence>
<dbReference type="AlphaFoldDB" id="A0AAF0YUF0"/>
<accession>A0AAF0YUF0</accession>
<protein>
    <submittedName>
        <fullName evidence="2">Uncharacterized protein</fullName>
    </submittedName>
</protein>
<reference evidence="2" key="2">
    <citation type="submission" date="2023-10" db="EMBL/GenBank/DDBJ databases">
        <authorList>
            <person name="Choi B."/>
        </authorList>
    </citation>
    <scope>NUCLEOTIDE SEQUENCE</scope>
    <source>
        <strain evidence="2">UMB0763</strain>
    </source>
</reference>
<feature type="compositionally biased region" description="Basic and acidic residues" evidence="1">
    <location>
        <begin position="80"/>
        <end position="90"/>
    </location>
</feature>
<dbReference type="Proteomes" id="UP000234560">
    <property type="component" value="Chromosome"/>
</dbReference>
<evidence type="ECO:0000313" key="3">
    <source>
        <dbReference type="Proteomes" id="UP000234560"/>
    </source>
</evidence>